<sequence length="667" mass="72883">MATSHSLPPQPQRINPVAKLPFSPSQSNAAPRIPGARPGRSGSISSNVLNRSGSVVSSLSRTPQKAGYSYTAESQLTAAASMPAVVQPRPIPSTTHTNGILPPASFFHPSRPSYPPPSPSPTQHTTSGSVISIEATAFDGVRLAPLTEQQSRDSDGSESLGHTTEELKDPPLTPTSRSTNLKQSREPLLPIARQSTSGATTRPTIVTSGNPYDRSETNLSAGGRMRDSFERIFKRRFSMDGGRKSPTSAGPSNVNGGFAITSQPPPRSTQASPVSPVARMTFELNVPDKDDIPMSPESRHKRVLSSPQTSSRSVSQYSFNPNPPPGMNPPRASVPIINVRTGKRTRNYELHPSRNRFFLRGRILTGGDSPWAFIASLCLVLSITGVWFGTTCVWWWLNESPAVAAVGAYMCLLTISSMLATAFSDPGILPRDLDPDPPYPSNSSSEGSLRAPLPRDLKVRVGVVRTKFCATCRTYRPPRSSHCKMCDNCVDGCDHHCQWVNNCVGRRNYTSFFTFLFSAVLTLVLVICTTVLHLYLLTRKFHMSFRSALGTSQGVGSAVAFCLSILVIWPVFALLAYHLRLLLLNVTTIEQIRNQAHKSLVPGPAPPNPFSHGNWRRNLVYMLCRSPGYSWLNPRGIATEDKREINPGLLQEAWLHELEEGRRGKGE</sequence>
<accession>A0A8E2DSB8</accession>
<evidence type="ECO:0000256" key="6">
    <source>
        <dbReference type="ARBA" id="ARBA00023139"/>
    </source>
</evidence>
<feature type="transmembrane region" description="Helical" evidence="10">
    <location>
        <begin position="402"/>
        <end position="423"/>
    </location>
</feature>
<dbReference type="InterPro" id="IPR001594">
    <property type="entry name" value="Palmitoyltrfase_DHHC"/>
</dbReference>
<keyword evidence="2 10" id="KW-0808">Transferase</keyword>
<feature type="compositionally biased region" description="Low complexity" evidence="11">
    <location>
        <begin position="305"/>
        <end position="320"/>
    </location>
</feature>
<evidence type="ECO:0000313" key="13">
    <source>
        <dbReference type="EMBL" id="OCH94929.1"/>
    </source>
</evidence>
<dbReference type="GO" id="GO:0005783">
    <property type="term" value="C:endoplasmic reticulum"/>
    <property type="evidence" value="ECO:0007669"/>
    <property type="project" value="TreeGrafter"/>
</dbReference>
<feature type="transmembrane region" description="Helical" evidence="10">
    <location>
        <begin position="371"/>
        <end position="396"/>
    </location>
</feature>
<dbReference type="GO" id="GO:0016020">
    <property type="term" value="C:membrane"/>
    <property type="evidence" value="ECO:0007669"/>
    <property type="project" value="UniProtKB-SubCell"/>
</dbReference>
<feature type="compositionally biased region" description="Polar residues" evidence="11">
    <location>
        <begin position="245"/>
        <end position="255"/>
    </location>
</feature>
<feature type="region of interest" description="Disordered" evidence="11">
    <location>
        <begin position="146"/>
        <end position="221"/>
    </location>
</feature>
<name>A0A8E2DSB8_9APHY</name>
<comment type="similarity">
    <text evidence="10">Belongs to the DHHC palmitoyltransferase family.</text>
</comment>
<reference evidence="13 14" key="1">
    <citation type="submission" date="2016-07" db="EMBL/GenBank/DDBJ databases">
        <title>Draft genome of the white-rot fungus Obba rivulosa 3A-2.</title>
        <authorList>
            <consortium name="DOE Joint Genome Institute"/>
            <person name="Miettinen O."/>
            <person name="Riley R."/>
            <person name="Acob R."/>
            <person name="Barry K."/>
            <person name="Cullen D."/>
            <person name="De Vries R."/>
            <person name="Hainaut M."/>
            <person name="Hatakka A."/>
            <person name="Henrissat B."/>
            <person name="Hilden K."/>
            <person name="Kuo R."/>
            <person name="Labutti K."/>
            <person name="Lipzen A."/>
            <person name="Makela M.R."/>
            <person name="Sandor L."/>
            <person name="Spatafora J.W."/>
            <person name="Grigoriev I.V."/>
            <person name="Hibbett D.S."/>
        </authorList>
    </citation>
    <scope>NUCLEOTIDE SEQUENCE [LARGE SCALE GENOMIC DNA]</scope>
    <source>
        <strain evidence="13 14">3A-2</strain>
    </source>
</reference>
<dbReference type="AlphaFoldDB" id="A0A8E2DSB8"/>
<dbReference type="GO" id="GO:0005794">
    <property type="term" value="C:Golgi apparatus"/>
    <property type="evidence" value="ECO:0007669"/>
    <property type="project" value="TreeGrafter"/>
</dbReference>
<evidence type="ECO:0000256" key="5">
    <source>
        <dbReference type="ARBA" id="ARBA00023136"/>
    </source>
</evidence>
<comment type="domain">
    <text evidence="10">The DHHC domain is required for palmitoyltransferase activity.</text>
</comment>
<dbReference type="OrthoDB" id="9909019at2759"/>
<feature type="region of interest" description="Disordered" evidence="11">
    <location>
        <begin position="239"/>
        <end position="274"/>
    </location>
</feature>
<dbReference type="Proteomes" id="UP000250043">
    <property type="component" value="Unassembled WGS sequence"/>
</dbReference>
<feature type="transmembrane region" description="Helical" evidence="10">
    <location>
        <begin position="512"/>
        <end position="535"/>
    </location>
</feature>
<keyword evidence="4 10" id="KW-1133">Transmembrane helix</keyword>
<dbReference type="EMBL" id="KV722339">
    <property type="protein sequence ID" value="OCH94929.1"/>
    <property type="molecule type" value="Genomic_DNA"/>
</dbReference>
<dbReference type="PROSITE" id="PS50216">
    <property type="entry name" value="DHHC"/>
    <property type="match status" value="1"/>
</dbReference>
<evidence type="ECO:0000256" key="3">
    <source>
        <dbReference type="ARBA" id="ARBA00022692"/>
    </source>
</evidence>
<gene>
    <name evidence="13" type="ORF">OBBRIDRAFT_788668</name>
</gene>
<dbReference type="InterPro" id="IPR039859">
    <property type="entry name" value="PFA4/ZDH16/20/ERF2-like"/>
</dbReference>
<feature type="domain" description="Palmitoyltransferase DHHC" evidence="12">
    <location>
        <begin position="465"/>
        <end position="594"/>
    </location>
</feature>
<feature type="compositionally biased region" description="Polar residues" evidence="11">
    <location>
        <begin position="193"/>
        <end position="210"/>
    </location>
</feature>
<evidence type="ECO:0000313" key="14">
    <source>
        <dbReference type="Proteomes" id="UP000250043"/>
    </source>
</evidence>
<feature type="region of interest" description="Disordered" evidence="11">
    <location>
        <begin position="287"/>
        <end position="333"/>
    </location>
</feature>
<keyword evidence="6" id="KW-0564">Palmitate</keyword>
<protein>
    <recommendedName>
        <fullName evidence="10">Palmitoyltransferase</fullName>
        <ecNumber evidence="10">2.3.1.225</ecNumber>
    </recommendedName>
</protein>
<keyword evidence="8 10" id="KW-0012">Acyltransferase</keyword>
<organism evidence="13 14">
    <name type="scientific">Obba rivulosa</name>
    <dbReference type="NCBI Taxonomy" id="1052685"/>
    <lineage>
        <taxon>Eukaryota</taxon>
        <taxon>Fungi</taxon>
        <taxon>Dikarya</taxon>
        <taxon>Basidiomycota</taxon>
        <taxon>Agaricomycotina</taxon>
        <taxon>Agaricomycetes</taxon>
        <taxon>Polyporales</taxon>
        <taxon>Gelatoporiaceae</taxon>
        <taxon>Obba</taxon>
    </lineage>
</organism>
<feature type="region of interest" description="Disordered" evidence="11">
    <location>
        <begin position="87"/>
        <end position="127"/>
    </location>
</feature>
<dbReference type="PANTHER" id="PTHR22883:SF488">
    <property type="entry name" value="PALMITOYLTRANSFERASE"/>
    <property type="match status" value="1"/>
</dbReference>
<dbReference type="EC" id="2.3.1.225" evidence="10"/>
<evidence type="ECO:0000256" key="2">
    <source>
        <dbReference type="ARBA" id="ARBA00022679"/>
    </source>
</evidence>
<dbReference type="GO" id="GO:0006612">
    <property type="term" value="P:protein targeting to membrane"/>
    <property type="evidence" value="ECO:0007669"/>
    <property type="project" value="TreeGrafter"/>
</dbReference>
<dbReference type="GO" id="GO:0019706">
    <property type="term" value="F:protein-cysteine S-palmitoyltransferase activity"/>
    <property type="evidence" value="ECO:0007669"/>
    <property type="project" value="UniProtKB-EC"/>
</dbReference>
<evidence type="ECO:0000256" key="4">
    <source>
        <dbReference type="ARBA" id="ARBA00022989"/>
    </source>
</evidence>
<keyword evidence="7" id="KW-0449">Lipoprotein</keyword>
<evidence type="ECO:0000256" key="8">
    <source>
        <dbReference type="ARBA" id="ARBA00023315"/>
    </source>
</evidence>
<evidence type="ECO:0000256" key="10">
    <source>
        <dbReference type="RuleBase" id="RU079119"/>
    </source>
</evidence>
<evidence type="ECO:0000256" key="9">
    <source>
        <dbReference type="ARBA" id="ARBA00048048"/>
    </source>
</evidence>
<keyword evidence="5 10" id="KW-0472">Membrane</keyword>
<dbReference type="PANTHER" id="PTHR22883">
    <property type="entry name" value="ZINC FINGER DHHC DOMAIN CONTAINING PROTEIN"/>
    <property type="match status" value="1"/>
</dbReference>
<evidence type="ECO:0000256" key="7">
    <source>
        <dbReference type="ARBA" id="ARBA00023288"/>
    </source>
</evidence>
<feature type="transmembrane region" description="Helical" evidence="10">
    <location>
        <begin position="555"/>
        <end position="577"/>
    </location>
</feature>
<feature type="region of interest" description="Disordered" evidence="11">
    <location>
        <begin position="1"/>
        <end position="70"/>
    </location>
</feature>
<dbReference type="Pfam" id="PF01529">
    <property type="entry name" value="DHHC"/>
    <property type="match status" value="1"/>
</dbReference>
<comment type="subcellular location">
    <subcellularLocation>
        <location evidence="1">Membrane</location>
        <topology evidence="1">Multi-pass membrane protein</topology>
    </subcellularLocation>
</comment>
<comment type="catalytic activity">
    <reaction evidence="9 10">
        <text>L-cysteinyl-[protein] + hexadecanoyl-CoA = S-hexadecanoyl-L-cysteinyl-[protein] + CoA</text>
        <dbReference type="Rhea" id="RHEA:36683"/>
        <dbReference type="Rhea" id="RHEA-COMP:10131"/>
        <dbReference type="Rhea" id="RHEA-COMP:11032"/>
        <dbReference type="ChEBI" id="CHEBI:29950"/>
        <dbReference type="ChEBI" id="CHEBI:57287"/>
        <dbReference type="ChEBI" id="CHEBI:57379"/>
        <dbReference type="ChEBI" id="CHEBI:74151"/>
        <dbReference type="EC" id="2.3.1.225"/>
    </reaction>
</comment>
<keyword evidence="3 10" id="KW-0812">Transmembrane</keyword>
<proteinExistence type="inferred from homology"/>
<keyword evidence="14" id="KW-1185">Reference proteome</keyword>
<feature type="compositionally biased region" description="Polar residues" evidence="11">
    <location>
        <begin position="42"/>
        <end position="63"/>
    </location>
</feature>
<evidence type="ECO:0000259" key="12">
    <source>
        <dbReference type="Pfam" id="PF01529"/>
    </source>
</evidence>
<evidence type="ECO:0000256" key="11">
    <source>
        <dbReference type="SAM" id="MobiDB-lite"/>
    </source>
</evidence>
<evidence type="ECO:0000256" key="1">
    <source>
        <dbReference type="ARBA" id="ARBA00004141"/>
    </source>
</evidence>